<dbReference type="SUPFAM" id="SSF52129">
    <property type="entry name" value="Caspase-like"/>
    <property type="match status" value="1"/>
</dbReference>
<feature type="region of interest" description="Disordered" evidence="2">
    <location>
        <begin position="1"/>
        <end position="32"/>
    </location>
</feature>
<evidence type="ECO:0000259" key="3">
    <source>
        <dbReference type="Pfam" id="PF00656"/>
    </source>
</evidence>
<dbReference type="InterPro" id="IPR029030">
    <property type="entry name" value="Caspase-like_dom_sf"/>
</dbReference>
<name>A0A8K0N064_COCNU</name>
<evidence type="ECO:0000256" key="2">
    <source>
        <dbReference type="SAM" id="MobiDB-lite"/>
    </source>
</evidence>
<organism evidence="4 5">
    <name type="scientific">Cocos nucifera</name>
    <name type="common">Coconut palm</name>
    <dbReference type="NCBI Taxonomy" id="13894"/>
    <lineage>
        <taxon>Eukaryota</taxon>
        <taxon>Viridiplantae</taxon>
        <taxon>Streptophyta</taxon>
        <taxon>Embryophyta</taxon>
        <taxon>Tracheophyta</taxon>
        <taxon>Spermatophyta</taxon>
        <taxon>Magnoliopsida</taxon>
        <taxon>Liliopsida</taxon>
        <taxon>Arecaceae</taxon>
        <taxon>Arecoideae</taxon>
        <taxon>Cocoseae</taxon>
        <taxon>Attaleinae</taxon>
        <taxon>Cocos</taxon>
    </lineage>
</organism>
<evidence type="ECO:0000313" key="5">
    <source>
        <dbReference type="Proteomes" id="UP000797356"/>
    </source>
</evidence>
<feature type="compositionally biased region" description="Pro residues" evidence="2">
    <location>
        <begin position="21"/>
        <end position="31"/>
    </location>
</feature>
<comment type="caution">
    <text evidence="4">The sequence shown here is derived from an EMBL/GenBank/DDBJ whole genome shotgun (WGS) entry which is preliminary data.</text>
</comment>
<dbReference type="Proteomes" id="UP000797356">
    <property type="component" value="Chromosome 4"/>
</dbReference>
<gene>
    <name evidence="4" type="ORF">COCNU_04G005920</name>
</gene>
<dbReference type="InterPro" id="IPR050452">
    <property type="entry name" value="Metacaspase"/>
</dbReference>
<dbReference type="Gene3D" id="3.40.50.12660">
    <property type="match status" value="1"/>
</dbReference>
<dbReference type="GO" id="GO:0006508">
    <property type="term" value="P:proteolysis"/>
    <property type="evidence" value="ECO:0007669"/>
    <property type="project" value="InterPro"/>
</dbReference>
<dbReference type="OrthoDB" id="2017432at2759"/>
<sequence>MANPRRTSLQLQQQNPTLPFSDPPPSPPPPRCSSTLSAVAVFLKRPQAFPILLSVFVLLTWLSLRLQSPGGAAFGLRSHAFPSQAQGKGSDTDANLVRFSAVEFPSQIARDWRGWLLDPVTVAREAGIHVSILESASKGNMTINKEAVYQKKQERSGNIFTRAKEKMLLNLVIMLLENARMKDKGFAEVSIGVDEVAVAECDCLYHLLLLLVINAFDRSMVFSSLAQLDSGLPEAAGLDVCEAATTITRFGFWEYGSELNQMACMKIFNLTRTEWHMPINKEKRRLATLVGCNYPNTQHELHGCINDVHAMSDVLVARFGFDRSDILILTDASGSPSLPTGANIKRALASMIARAQPGDVLFFHYSGHGTLIPAVKPHHSWHGHDEAIVPCDFNLITGITTNP</sequence>
<dbReference type="GO" id="GO:0004197">
    <property type="term" value="F:cysteine-type endopeptidase activity"/>
    <property type="evidence" value="ECO:0007669"/>
    <property type="project" value="InterPro"/>
</dbReference>
<comment type="similarity">
    <text evidence="1">Belongs to the peptidase C14B family.</text>
</comment>
<dbReference type="EMBL" id="CM017875">
    <property type="protein sequence ID" value="KAG1338286.1"/>
    <property type="molecule type" value="Genomic_DNA"/>
</dbReference>
<evidence type="ECO:0000313" key="4">
    <source>
        <dbReference type="EMBL" id="KAG1338286.1"/>
    </source>
</evidence>
<dbReference type="InterPro" id="IPR011600">
    <property type="entry name" value="Pept_C14_caspase"/>
</dbReference>
<dbReference type="PANTHER" id="PTHR48104:SF7">
    <property type="entry name" value="METACASPASE-9"/>
    <property type="match status" value="1"/>
</dbReference>
<proteinExistence type="inferred from homology"/>
<feature type="compositionally biased region" description="Polar residues" evidence="2">
    <location>
        <begin position="1"/>
        <end position="15"/>
    </location>
</feature>
<keyword evidence="5" id="KW-1185">Reference proteome</keyword>
<dbReference type="PANTHER" id="PTHR48104">
    <property type="entry name" value="METACASPASE-4"/>
    <property type="match status" value="1"/>
</dbReference>
<evidence type="ECO:0000256" key="1">
    <source>
        <dbReference type="ARBA" id="ARBA00009005"/>
    </source>
</evidence>
<protein>
    <recommendedName>
        <fullName evidence="3">Peptidase C14 caspase domain-containing protein</fullName>
    </recommendedName>
</protein>
<reference evidence="4" key="2">
    <citation type="submission" date="2019-07" db="EMBL/GenBank/DDBJ databases">
        <authorList>
            <person name="Yang Y."/>
            <person name="Bocs S."/>
            <person name="Baudouin L."/>
        </authorList>
    </citation>
    <scope>NUCLEOTIDE SEQUENCE</scope>
    <source>
        <tissue evidence="4">Spear leaf of Hainan Tall coconut</tissue>
    </source>
</reference>
<feature type="domain" description="Peptidase C14 caspase" evidence="3">
    <location>
        <begin position="284"/>
        <end position="397"/>
    </location>
</feature>
<dbReference type="AlphaFoldDB" id="A0A8K0N064"/>
<accession>A0A8K0N064</accession>
<reference evidence="4" key="1">
    <citation type="journal article" date="2017" name="Gigascience">
        <title>The genome draft of coconut (Cocos nucifera).</title>
        <authorList>
            <person name="Xiao Y."/>
            <person name="Xu P."/>
            <person name="Fan H."/>
            <person name="Baudouin L."/>
            <person name="Xia W."/>
            <person name="Bocs S."/>
            <person name="Xu J."/>
            <person name="Li Q."/>
            <person name="Guo A."/>
            <person name="Zhou L."/>
            <person name="Li J."/>
            <person name="Wu Y."/>
            <person name="Ma Z."/>
            <person name="Armero A."/>
            <person name="Issali A.E."/>
            <person name="Liu N."/>
            <person name="Peng M."/>
            <person name="Yang Y."/>
        </authorList>
    </citation>
    <scope>NUCLEOTIDE SEQUENCE</scope>
    <source>
        <tissue evidence="4">Spear leaf of Hainan Tall coconut</tissue>
    </source>
</reference>
<dbReference type="Pfam" id="PF00656">
    <property type="entry name" value="Peptidase_C14"/>
    <property type="match status" value="1"/>
</dbReference>
<dbReference type="GO" id="GO:0005737">
    <property type="term" value="C:cytoplasm"/>
    <property type="evidence" value="ECO:0007669"/>
    <property type="project" value="TreeGrafter"/>
</dbReference>